<comment type="caution">
    <text evidence="1">The sequence shown here is derived from an EMBL/GenBank/DDBJ whole genome shotgun (WGS) entry which is preliminary data.</text>
</comment>
<reference evidence="1" key="1">
    <citation type="submission" date="2023-10" db="EMBL/GenBank/DDBJ databases">
        <authorList>
            <person name="Rodriguez Cubillos JULIANA M."/>
            <person name="De Vega J."/>
        </authorList>
    </citation>
    <scope>NUCLEOTIDE SEQUENCE</scope>
</reference>
<keyword evidence="2" id="KW-1185">Reference proteome</keyword>
<accession>A0ACB0KZ28</accession>
<proteinExistence type="predicted"/>
<dbReference type="EMBL" id="CASHSV030000409">
    <property type="protein sequence ID" value="CAJ2662422.1"/>
    <property type="molecule type" value="Genomic_DNA"/>
</dbReference>
<organism evidence="1 2">
    <name type="scientific">Trifolium pratense</name>
    <name type="common">Red clover</name>
    <dbReference type="NCBI Taxonomy" id="57577"/>
    <lineage>
        <taxon>Eukaryota</taxon>
        <taxon>Viridiplantae</taxon>
        <taxon>Streptophyta</taxon>
        <taxon>Embryophyta</taxon>
        <taxon>Tracheophyta</taxon>
        <taxon>Spermatophyta</taxon>
        <taxon>Magnoliopsida</taxon>
        <taxon>eudicotyledons</taxon>
        <taxon>Gunneridae</taxon>
        <taxon>Pentapetalae</taxon>
        <taxon>rosids</taxon>
        <taxon>fabids</taxon>
        <taxon>Fabales</taxon>
        <taxon>Fabaceae</taxon>
        <taxon>Papilionoideae</taxon>
        <taxon>50 kb inversion clade</taxon>
        <taxon>NPAAA clade</taxon>
        <taxon>Hologalegina</taxon>
        <taxon>IRL clade</taxon>
        <taxon>Trifolieae</taxon>
        <taxon>Trifolium</taxon>
    </lineage>
</organism>
<evidence type="ECO:0000313" key="2">
    <source>
        <dbReference type="Proteomes" id="UP001177021"/>
    </source>
</evidence>
<name>A0ACB0KZ28_TRIPR</name>
<protein>
    <submittedName>
        <fullName evidence="1">Uncharacterized protein</fullName>
    </submittedName>
</protein>
<gene>
    <name evidence="1" type="ORF">MILVUS5_LOCUS28018</name>
</gene>
<dbReference type="Proteomes" id="UP001177021">
    <property type="component" value="Unassembled WGS sequence"/>
</dbReference>
<evidence type="ECO:0000313" key="1">
    <source>
        <dbReference type="EMBL" id="CAJ2662422.1"/>
    </source>
</evidence>
<sequence>MRMAALIFILTLAFLTAVISGSSPATLTLERAFPSNHIIELNQLRARDTHRRILKSSSNSSVAFDVDGTNFYNPLGLYYTTVMLGTPPVEFHLQIDTGSDVLWVSCSSCKDCPQTSGLEIELHFFDPMNSSTSSLIPCSDQRCNSIIQSSDATCSSKNNRCSYSIHYGNLSGTSGYYVSDQIHFVSISKGFLTTNSSAPILFGCSNKRSGGFAKSDRAVDGVFGLGRQKMSVISQFSSQGIAPRIFSHCLRGDSIGGGILVLGEIVEPSIVYTPLVPSQPDYNLNLQSISVKGQPLNIEASVFATSKDRGTIVDSGTALAYLAEEAYDPFVDAITTAIPQSVHTVSIKGNQCFLTAAIVTDIFPQVSLNFAGGASLDLRPLDYLIQQNSIGGKAVWCIGFQKIEGQGKTILGDLVLKDKIVVYDLAGQRIGWADYDCKMPVNISEATGTDRGEHKNAGTSLHDGLKLSKTGCLAIFVTFICYFVFFIYAA</sequence>